<sequence length="458" mass="52082">MPSSRKSKKNSMWNIEGIIFVIIALYILFSVFSYSRRQSLRFYEVGEGSLVREKQYTGLIIREEKSYSAKESGYVHFSVADGRRVSKGGELYFIDETGNLEKYLQEHPELLGEFTQQQIEDIRLRLQDFAGSFQNNQFTGLYSLQGSLQNTLLFNTEEGENTVQKALSQLGISYTVMDAEEAGIVSYTIDGYEDFQKEKLTAEILQNAQSSVNYAQNGVRVEAGNPLYKIITSSQWEILFPLEEGDAKKMENTTTVNIHFPVNSMDLQGSFSLYRGEDGKIYGDIKLDDYLDYFLDSRFVTFSMQEKEESGLKIPISSVVNKDFYIVPKEFLRQGPDKSSGFYRQKADGSREFLSTDIYMTDDQYCYLKIETNPSAQDIQSGNVLVKESGNASFVVGPRKALEGVYDINRGYAIFHPIQVIEKNDDYLIVDSHSKNGISVYDHIVLQGNMVTDGQIIY</sequence>
<evidence type="ECO:0000256" key="1">
    <source>
        <dbReference type="SAM" id="Phobius"/>
    </source>
</evidence>
<name>A0A930DJI4_9FIRM</name>
<feature type="domain" description="RND related barrel-sandwich hybrid" evidence="2">
    <location>
        <begin position="64"/>
        <end position="231"/>
    </location>
</feature>
<accession>A0A930DJI4</accession>
<protein>
    <recommendedName>
        <fullName evidence="2">RND related barrel-sandwich hybrid domain-containing protein</fullName>
    </recommendedName>
</protein>
<dbReference type="AlphaFoldDB" id="A0A930DJI4"/>
<comment type="caution">
    <text evidence="3">The sequence shown here is derived from an EMBL/GenBank/DDBJ whole genome shotgun (WGS) entry which is preliminary data.</text>
</comment>
<dbReference type="InterPro" id="IPR058709">
    <property type="entry name" value="BSH_RND-rel"/>
</dbReference>
<gene>
    <name evidence="3" type="ORF">HXM90_02580</name>
</gene>
<keyword evidence="1" id="KW-1133">Transmembrane helix</keyword>
<dbReference type="Proteomes" id="UP000775770">
    <property type="component" value="Unassembled WGS sequence"/>
</dbReference>
<proteinExistence type="predicted"/>
<reference evidence="3" key="1">
    <citation type="submission" date="2020-04" db="EMBL/GenBank/DDBJ databases">
        <title>Deep metagenomics examines the oral microbiome during advanced dental caries in children, revealing novel taxa and co-occurrences with host molecules.</title>
        <authorList>
            <person name="Baker J.L."/>
            <person name="Morton J.T."/>
            <person name="Dinis M."/>
            <person name="Alvarez R."/>
            <person name="Tran N.C."/>
            <person name="Knight R."/>
            <person name="Edlund A."/>
        </authorList>
    </citation>
    <scope>NUCLEOTIDE SEQUENCE</scope>
    <source>
        <strain evidence="3">JCVI_38_bin.19</strain>
    </source>
</reference>
<evidence type="ECO:0000259" key="2">
    <source>
        <dbReference type="Pfam" id="PF26018"/>
    </source>
</evidence>
<evidence type="ECO:0000313" key="3">
    <source>
        <dbReference type="EMBL" id="MBF1272299.1"/>
    </source>
</evidence>
<keyword evidence="1" id="KW-0472">Membrane</keyword>
<keyword evidence="1" id="KW-0812">Transmembrane</keyword>
<organism evidence="3 4">
    <name type="scientific">Oribacterium sinus</name>
    <dbReference type="NCBI Taxonomy" id="237576"/>
    <lineage>
        <taxon>Bacteria</taxon>
        <taxon>Bacillati</taxon>
        <taxon>Bacillota</taxon>
        <taxon>Clostridia</taxon>
        <taxon>Lachnospirales</taxon>
        <taxon>Lachnospiraceae</taxon>
        <taxon>Oribacterium</taxon>
    </lineage>
</organism>
<evidence type="ECO:0000313" key="4">
    <source>
        <dbReference type="Proteomes" id="UP000775770"/>
    </source>
</evidence>
<dbReference type="EMBL" id="JABZRA010000021">
    <property type="protein sequence ID" value="MBF1272299.1"/>
    <property type="molecule type" value="Genomic_DNA"/>
</dbReference>
<dbReference type="Pfam" id="PF26018">
    <property type="entry name" value="BSH_RND_rel"/>
    <property type="match status" value="1"/>
</dbReference>
<feature type="transmembrane region" description="Helical" evidence="1">
    <location>
        <begin position="12"/>
        <end position="34"/>
    </location>
</feature>
<dbReference type="RefSeq" id="WP_304070265.1">
    <property type="nucleotide sequence ID" value="NZ_JABZRA010000021.1"/>
</dbReference>